<sequence>MSFQLKSNTKNAQLLSSVISLYMSNDNLIHQNLSFILDIIVNHRLFHEPSNEEPNDELAAVYRKWTVRLNALLQSKNAAARWCGITLVKTTCENSHHLLVANAKTWSAQLLGFVGKTAEPVAIHQECIETLSFLFSYTIDKPELQREVATPNLQRYNQLLLQLGRKQELLATVLSALTANVKCFPSTARHISDQCLQLCLSCLDGSRDLDDKALKEANKCLVSLYNAGGKSMMAEQWKDSISRLIGSVHECLNRLFDTIDEETQEVELPKAYPFLPVPTDYVDAFPILIKRIQLVQDCISTFLTTSTSIVVGVPVVHLVDLICRIYNVYEGSLMRDYKDKSEFYTLMMCLPSLHLSTSKLFTSLLYCSGQEMMRYSKLFSRILLRLLTEHKQKRALKSSVYKLVALCLDKCGYAFAESIHKPLIASILEDLQIIEKKAAGFATTNNQQKKSHKKRRTDVTNSDALSNKLVSAASTDVQIAALQTLATLLEVFGFALENGQRSAVDGTVLSRLIQMIQPTDMTDEEIILVKAELYQCLISSVTHPIETQASILPHASRLFSAGINDQSHQLQVICKKGLSVCDLIMHSRLPPVQRVLPKSSPTVVITAQELLDEKEEQAEEQDEQVANDIMEEEGKAIAANVQQVVVEQQKKTDPVQPVSLPITPVTLPPVIETPAVNVAVEKTPAPEIKPATLEPVAVEEVKIIESVTITPPVVAAAAPAVTSTSPKVATSSAVDLDEDMDMDMDMPMIDMAGPDSDEGDDE</sequence>
<name>S2JT81_MUCC1</name>
<dbReference type="Pfam" id="PF08167">
    <property type="entry name" value="RIX1"/>
    <property type="match status" value="1"/>
</dbReference>
<dbReference type="SUPFAM" id="SSF48371">
    <property type="entry name" value="ARM repeat"/>
    <property type="match status" value="1"/>
</dbReference>
<keyword evidence="9" id="KW-1185">Reference proteome</keyword>
<feature type="domain" description="Pre-rRNA-processing protein RIX1 N-terminal" evidence="7">
    <location>
        <begin position="17"/>
        <end position="208"/>
    </location>
</feature>
<comment type="subcellular location">
    <subcellularLocation>
        <location evidence="1">Nucleus</location>
    </subcellularLocation>
</comment>
<evidence type="ECO:0000259" key="7">
    <source>
        <dbReference type="Pfam" id="PF08167"/>
    </source>
</evidence>
<dbReference type="Proteomes" id="UP000014254">
    <property type="component" value="Unassembled WGS sequence"/>
</dbReference>
<evidence type="ECO:0000313" key="8">
    <source>
        <dbReference type="EMBL" id="EPB91697.1"/>
    </source>
</evidence>
<dbReference type="InterPro" id="IPR012583">
    <property type="entry name" value="RIX1_N"/>
</dbReference>
<dbReference type="EMBL" id="KE123906">
    <property type="protein sequence ID" value="EPB91697.1"/>
    <property type="molecule type" value="Genomic_DNA"/>
</dbReference>
<dbReference type="FunCoup" id="S2JT81">
    <property type="interactions" value="226"/>
</dbReference>
<dbReference type="PANTHER" id="PTHR34105">
    <property type="entry name" value="PROLINE-, GLUTAMIC ACID- AND LEUCINE-RICH PROTEIN 1"/>
    <property type="match status" value="1"/>
</dbReference>
<dbReference type="OMA" id="GGWEILR"/>
<feature type="region of interest" description="Disordered" evidence="6">
    <location>
        <begin position="721"/>
        <end position="762"/>
    </location>
</feature>
<protein>
    <recommendedName>
        <fullName evidence="3">Pre-rRNA-processing protein RIX1</fullName>
    </recommendedName>
</protein>
<evidence type="ECO:0000313" key="9">
    <source>
        <dbReference type="Proteomes" id="UP000014254"/>
    </source>
</evidence>
<dbReference type="OrthoDB" id="20900at2759"/>
<dbReference type="InterPro" id="IPR016024">
    <property type="entry name" value="ARM-type_fold"/>
</dbReference>
<dbReference type="VEuPathDB" id="FungiDB:HMPREF1544_01408"/>
<keyword evidence="5" id="KW-0175">Coiled coil</keyword>
<comment type="similarity">
    <text evidence="2">Belongs to the RIX1/PELP1 family.</text>
</comment>
<dbReference type="AlphaFoldDB" id="S2JT81"/>
<evidence type="ECO:0000256" key="4">
    <source>
        <dbReference type="ARBA" id="ARBA00023242"/>
    </source>
</evidence>
<keyword evidence="4" id="KW-0539">Nucleus</keyword>
<dbReference type="GO" id="GO:0006364">
    <property type="term" value="P:rRNA processing"/>
    <property type="evidence" value="ECO:0007669"/>
    <property type="project" value="TreeGrafter"/>
</dbReference>
<feature type="coiled-coil region" evidence="5">
    <location>
        <begin position="604"/>
        <end position="631"/>
    </location>
</feature>
<dbReference type="PANTHER" id="PTHR34105:SF1">
    <property type="entry name" value="PROLINE-, GLUTAMIC ACID- AND LEUCINE-RICH PROTEIN 1"/>
    <property type="match status" value="1"/>
</dbReference>
<gene>
    <name evidence="8" type="ORF">HMPREF1544_01408</name>
</gene>
<evidence type="ECO:0000256" key="6">
    <source>
        <dbReference type="SAM" id="MobiDB-lite"/>
    </source>
</evidence>
<proteinExistence type="inferred from homology"/>
<feature type="compositionally biased region" description="Acidic residues" evidence="6">
    <location>
        <begin position="735"/>
        <end position="744"/>
    </location>
</feature>
<dbReference type="GO" id="GO:0005634">
    <property type="term" value="C:nucleus"/>
    <property type="evidence" value="ECO:0007669"/>
    <property type="project" value="UniProtKB-SubCell"/>
</dbReference>
<reference evidence="9" key="1">
    <citation type="submission" date="2013-05" db="EMBL/GenBank/DDBJ databases">
        <title>The Genome sequence of Mucor circinelloides f. circinelloides 1006PhL.</title>
        <authorList>
            <consortium name="The Broad Institute Genomics Platform"/>
            <person name="Cuomo C."/>
            <person name="Earl A."/>
            <person name="Findley K."/>
            <person name="Lee S.C."/>
            <person name="Walker B."/>
            <person name="Young S."/>
            <person name="Zeng Q."/>
            <person name="Gargeya S."/>
            <person name="Fitzgerald M."/>
            <person name="Haas B."/>
            <person name="Abouelleil A."/>
            <person name="Allen A.W."/>
            <person name="Alvarado L."/>
            <person name="Arachchi H.M."/>
            <person name="Berlin A.M."/>
            <person name="Chapman S.B."/>
            <person name="Gainer-Dewar J."/>
            <person name="Goldberg J."/>
            <person name="Griggs A."/>
            <person name="Gujja S."/>
            <person name="Hansen M."/>
            <person name="Howarth C."/>
            <person name="Imamovic A."/>
            <person name="Ireland A."/>
            <person name="Larimer J."/>
            <person name="McCowan C."/>
            <person name="Murphy C."/>
            <person name="Pearson M."/>
            <person name="Poon T.W."/>
            <person name="Priest M."/>
            <person name="Roberts A."/>
            <person name="Saif S."/>
            <person name="Shea T."/>
            <person name="Sisk P."/>
            <person name="Sykes S."/>
            <person name="Wortman J."/>
            <person name="Nusbaum C."/>
            <person name="Birren B."/>
        </authorList>
    </citation>
    <scope>NUCLEOTIDE SEQUENCE [LARGE SCALE GENOMIC DNA]</scope>
    <source>
        <strain evidence="9">1006PhL</strain>
    </source>
</reference>
<evidence type="ECO:0000256" key="3">
    <source>
        <dbReference type="ARBA" id="ARBA00021502"/>
    </source>
</evidence>
<dbReference type="eggNOG" id="ENOG502QSEW">
    <property type="taxonomic scope" value="Eukaryota"/>
</dbReference>
<evidence type="ECO:0000256" key="5">
    <source>
        <dbReference type="SAM" id="Coils"/>
    </source>
</evidence>
<dbReference type="InParanoid" id="S2JT81"/>
<dbReference type="STRING" id="1220926.S2JT81"/>
<evidence type="ECO:0000256" key="1">
    <source>
        <dbReference type="ARBA" id="ARBA00004123"/>
    </source>
</evidence>
<accession>S2JT81</accession>
<evidence type="ECO:0000256" key="2">
    <source>
        <dbReference type="ARBA" id="ARBA00010511"/>
    </source>
</evidence>
<organism evidence="8 9">
    <name type="scientific">Mucor circinelloides f. circinelloides (strain 1006PhL)</name>
    <name type="common">Mucormycosis agent</name>
    <name type="synonym">Calyptromyces circinelloides</name>
    <dbReference type="NCBI Taxonomy" id="1220926"/>
    <lineage>
        <taxon>Eukaryota</taxon>
        <taxon>Fungi</taxon>
        <taxon>Fungi incertae sedis</taxon>
        <taxon>Mucoromycota</taxon>
        <taxon>Mucoromycotina</taxon>
        <taxon>Mucoromycetes</taxon>
        <taxon>Mucorales</taxon>
        <taxon>Mucorineae</taxon>
        <taxon>Mucoraceae</taxon>
        <taxon>Mucor</taxon>
    </lineage>
</organism>